<dbReference type="HAMAP" id="MF_00386">
    <property type="entry name" value="UPF0161_YidD"/>
    <property type="match status" value="1"/>
</dbReference>
<comment type="subcellular location">
    <subcellularLocation>
        <location evidence="1">Cell membrane</location>
        <topology evidence="1">Peripheral membrane protein</topology>
        <orientation evidence="1">Cytoplasmic side</orientation>
    </subcellularLocation>
</comment>
<evidence type="ECO:0000256" key="1">
    <source>
        <dbReference type="HAMAP-Rule" id="MF_00386"/>
    </source>
</evidence>
<organism evidence="2 3">
    <name type="scientific">Kordia aestuariivivens</name>
    <dbReference type="NCBI Taxonomy" id="2759037"/>
    <lineage>
        <taxon>Bacteria</taxon>
        <taxon>Pseudomonadati</taxon>
        <taxon>Bacteroidota</taxon>
        <taxon>Flavobacteriia</taxon>
        <taxon>Flavobacteriales</taxon>
        <taxon>Flavobacteriaceae</taxon>
        <taxon>Kordia</taxon>
    </lineage>
</organism>
<dbReference type="NCBIfam" id="TIGR00278">
    <property type="entry name" value="membrane protein insertion efficiency factor YidD"/>
    <property type="match status" value="1"/>
</dbReference>
<keyword evidence="1" id="KW-1003">Cell membrane</keyword>
<dbReference type="SMART" id="SM01234">
    <property type="entry name" value="Haemolytic"/>
    <property type="match status" value="1"/>
</dbReference>
<dbReference type="Proteomes" id="UP000619238">
    <property type="component" value="Unassembled WGS sequence"/>
</dbReference>
<dbReference type="Pfam" id="PF01809">
    <property type="entry name" value="YidD"/>
    <property type="match status" value="1"/>
</dbReference>
<dbReference type="EMBL" id="JACGWS010000009">
    <property type="protein sequence ID" value="MBC8756096.1"/>
    <property type="molecule type" value="Genomic_DNA"/>
</dbReference>
<comment type="caution">
    <text evidence="2">The sequence shown here is derived from an EMBL/GenBank/DDBJ whole genome shotgun (WGS) entry which is preliminary data.</text>
</comment>
<evidence type="ECO:0000313" key="2">
    <source>
        <dbReference type="EMBL" id="MBC8756096.1"/>
    </source>
</evidence>
<dbReference type="PANTHER" id="PTHR33383:SF1">
    <property type="entry name" value="MEMBRANE PROTEIN INSERTION EFFICIENCY FACTOR-RELATED"/>
    <property type="match status" value="1"/>
</dbReference>
<dbReference type="PANTHER" id="PTHR33383">
    <property type="entry name" value="MEMBRANE PROTEIN INSERTION EFFICIENCY FACTOR-RELATED"/>
    <property type="match status" value="1"/>
</dbReference>
<proteinExistence type="inferred from homology"/>
<comment type="similarity">
    <text evidence="1">Belongs to the UPF0161 family.</text>
</comment>
<comment type="function">
    <text evidence="1">Could be involved in insertion of integral membrane proteins into the membrane.</text>
</comment>
<protein>
    <recommendedName>
        <fullName evidence="1">Putative membrane protein insertion efficiency factor</fullName>
    </recommendedName>
</protein>
<name>A0ABR7QCK3_9FLAO</name>
<evidence type="ECO:0000313" key="3">
    <source>
        <dbReference type="Proteomes" id="UP000619238"/>
    </source>
</evidence>
<reference evidence="2 3" key="1">
    <citation type="submission" date="2020-07" db="EMBL/GenBank/DDBJ databases">
        <title>Description of Kordia aestuariivivens sp. nov., isolated from a tidal flat.</title>
        <authorList>
            <person name="Park S."/>
            <person name="Yoon J.-H."/>
        </authorList>
    </citation>
    <scope>NUCLEOTIDE SEQUENCE [LARGE SCALE GENOMIC DNA]</scope>
    <source>
        <strain evidence="2 3">YSTF-M3</strain>
    </source>
</reference>
<accession>A0ABR7QCK3</accession>
<sequence length="82" mass="9272">MIKKILIYPFLLIIRFYQAAISPYLPAACRYTPTCSHYTAEALQKHGLFRGGMLAIKRIFSCHPFGGSGHDPVPDELPKKKH</sequence>
<keyword evidence="1" id="KW-0472">Membrane</keyword>
<dbReference type="RefSeq" id="WP_187563143.1">
    <property type="nucleotide sequence ID" value="NZ_JACGWS010000009.1"/>
</dbReference>
<dbReference type="InterPro" id="IPR002696">
    <property type="entry name" value="Membr_insert_effic_factor_YidD"/>
</dbReference>
<keyword evidence="3" id="KW-1185">Reference proteome</keyword>
<gene>
    <name evidence="2" type="primary">yidD</name>
    <name evidence="2" type="ORF">H2O64_15570</name>
</gene>